<dbReference type="AlphaFoldDB" id="A0A0B6ZAS1"/>
<name>A0A0B6ZAS1_9EUPU</name>
<organism evidence="1">
    <name type="scientific">Arion vulgaris</name>
    <dbReference type="NCBI Taxonomy" id="1028688"/>
    <lineage>
        <taxon>Eukaryota</taxon>
        <taxon>Metazoa</taxon>
        <taxon>Spiralia</taxon>
        <taxon>Lophotrochozoa</taxon>
        <taxon>Mollusca</taxon>
        <taxon>Gastropoda</taxon>
        <taxon>Heterobranchia</taxon>
        <taxon>Euthyneura</taxon>
        <taxon>Panpulmonata</taxon>
        <taxon>Eupulmonata</taxon>
        <taxon>Stylommatophora</taxon>
        <taxon>Helicina</taxon>
        <taxon>Arionoidea</taxon>
        <taxon>Arionidae</taxon>
        <taxon>Arion</taxon>
    </lineage>
</organism>
<protein>
    <submittedName>
        <fullName evidence="1">Uncharacterized protein</fullName>
    </submittedName>
</protein>
<evidence type="ECO:0000313" key="1">
    <source>
        <dbReference type="EMBL" id="CEK65583.1"/>
    </source>
</evidence>
<feature type="non-terminal residue" evidence="1">
    <location>
        <position position="104"/>
    </location>
</feature>
<dbReference type="EMBL" id="HACG01018718">
    <property type="protein sequence ID" value="CEK65583.1"/>
    <property type="molecule type" value="Transcribed_RNA"/>
</dbReference>
<feature type="non-terminal residue" evidence="1">
    <location>
        <position position="1"/>
    </location>
</feature>
<accession>A0A0B6ZAS1</accession>
<sequence>KTDNQIQQNILVKDLPTDSDTIHEQNKVNINMEVPSNLKHCEVIIHLQVTSFCFVGEQSILVGTSSQHLLILNLPSFHPFYALGIQGPKCGDVITEIFLKDVHT</sequence>
<proteinExistence type="predicted"/>
<gene>
    <name evidence="1" type="primary">ORF55526</name>
</gene>
<reference evidence="1" key="1">
    <citation type="submission" date="2014-12" db="EMBL/GenBank/DDBJ databases">
        <title>Insight into the proteome of Arion vulgaris.</title>
        <authorList>
            <person name="Aradska J."/>
            <person name="Bulat T."/>
            <person name="Smidak R."/>
            <person name="Sarate P."/>
            <person name="Gangsoo J."/>
            <person name="Sialana F."/>
            <person name="Bilban M."/>
            <person name="Lubec G."/>
        </authorList>
    </citation>
    <scope>NUCLEOTIDE SEQUENCE</scope>
    <source>
        <tissue evidence="1">Skin</tissue>
    </source>
</reference>